<dbReference type="OrthoDB" id="4666565at2"/>
<feature type="compositionally biased region" description="Basic and acidic residues" evidence="1">
    <location>
        <begin position="741"/>
        <end position="760"/>
    </location>
</feature>
<evidence type="ECO:0000256" key="1">
    <source>
        <dbReference type="SAM" id="MobiDB-lite"/>
    </source>
</evidence>
<organism evidence="3 4">
    <name type="scientific">Mycolicibacterium tokaiense</name>
    <dbReference type="NCBI Taxonomy" id="39695"/>
    <lineage>
        <taxon>Bacteria</taxon>
        <taxon>Bacillati</taxon>
        <taxon>Actinomycetota</taxon>
        <taxon>Actinomycetes</taxon>
        <taxon>Mycobacteriales</taxon>
        <taxon>Mycobacteriaceae</taxon>
        <taxon>Mycolicibacterium</taxon>
    </lineage>
</organism>
<name>A0A378TH87_9MYCO</name>
<gene>
    <name evidence="3" type="ORF">NCTC10821_03706</name>
</gene>
<dbReference type="EMBL" id="UGQT01000001">
    <property type="protein sequence ID" value="STZ60168.1"/>
    <property type="molecule type" value="Genomic_DNA"/>
</dbReference>
<feature type="compositionally biased region" description="Basic and acidic residues" evidence="1">
    <location>
        <begin position="675"/>
        <end position="684"/>
    </location>
</feature>
<evidence type="ECO:0000313" key="4">
    <source>
        <dbReference type="Proteomes" id="UP000254978"/>
    </source>
</evidence>
<feature type="region of interest" description="Disordered" evidence="1">
    <location>
        <begin position="644"/>
        <end position="684"/>
    </location>
</feature>
<sequence>MAGTHRKRRERARRVATVGAATATVTAMAVTTVTPLQANAAPGADPVRSDTVVNAALVGGFASALVATPGSPGLPPMELAPGAPDPADIPDLTFGVGATVYNGFQDVAAAIERAILDNVNLSGLLTALGYDPEEVVNNALGAIITQTLAGIPLDVAGIPGVGPLLAPFLTGAGITDVLDLTTLLGLDLSDPLNLAGVDAPGLNIITAGPPLTLLKFLGVDLGWVPGFPNSVADEINGTPYLNIGVASILNQLISGIQNNPDLNFLQKTALLTPLQIALSEFGDLDLVDLRIPVVAGFGLGAFAAGMAYPQVVAQLPNQPGGAAYTGVSPLLGSITVLPMILLRNPGRANGGLFARMYPLAALAGIDTVTPDAEATSSTDPTSTLNVPILGTGITLGGANLIPVKVDATAQYDPLSDFPAWGNPVSLLNAGAALLFPTYILRGLTLTGLVSALTDQATPQLAEALAAVAAGDPLALNLYLTLPTSSLPLLEPIRLPVDALNLVTGMNFNNPVATALEPALKILTNLGFTDVDQDNGYERTLDQADVITPFGTLPSNIDWARVPGDVFEALVAGVEQAVEDGIISSTPVDNPLRTLVNIVRALLGDGSLETALGATPDDVTALAEPEAAQQRSAPPELPAVVGQQLDEDTGGTEPADVDEQSDDDTGDTETGDAETADVKTDRGDHNAFEQIDAGFKNAWKSLDDIAKQGRTEIERVIYGTRGTRDDEDTSEPTDSGQDTSEETEKADKAEKAEKTEKQEAA</sequence>
<protein>
    <submittedName>
        <fullName evidence="3">ATPase</fullName>
    </submittedName>
</protein>
<feature type="region of interest" description="Disordered" evidence="1">
    <location>
        <begin position="707"/>
        <end position="760"/>
    </location>
</feature>
<reference evidence="3 4" key="1">
    <citation type="submission" date="2018-06" db="EMBL/GenBank/DDBJ databases">
        <authorList>
            <consortium name="Pathogen Informatics"/>
            <person name="Doyle S."/>
        </authorList>
    </citation>
    <scope>NUCLEOTIDE SEQUENCE [LARGE SCALE GENOMIC DNA]</scope>
    <source>
        <strain evidence="3 4">NCTC10821</strain>
    </source>
</reference>
<accession>A0A378TH87</accession>
<proteinExistence type="predicted"/>
<keyword evidence="4" id="KW-1185">Reference proteome</keyword>
<feature type="compositionally biased region" description="Acidic residues" evidence="1">
    <location>
        <begin position="644"/>
        <end position="674"/>
    </location>
</feature>
<dbReference type="Proteomes" id="UP000254978">
    <property type="component" value="Unassembled WGS sequence"/>
</dbReference>
<feature type="chain" id="PRO_5039081726" evidence="2">
    <location>
        <begin position="30"/>
        <end position="760"/>
    </location>
</feature>
<dbReference type="AlphaFoldDB" id="A0A378TH87"/>
<evidence type="ECO:0000256" key="2">
    <source>
        <dbReference type="SAM" id="SignalP"/>
    </source>
</evidence>
<evidence type="ECO:0000313" key="3">
    <source>
        <dbReference type="EMBL" id="STZ60168.1"/>
    </source>
</evidence>
<keyword evidence="2" id="KW-0732">Signal</keyword>
<feature type="signal peptide" evidence="2">
    <location>
        <begin position="1"/>
        <end position="29"/>
    </location>
</feature>